<dbReference type="InterPro" id="IPR001955">
    <property type="entry name" value="Pancreatic_hormone-like"/>
</dbReference>
<dbReference type="AlphaFoldDB" id="A0AA85JRM7"/>
<evidence type="ECO:0000256" key="1">
    <source>
        <dbReference type="ARBA" id="ARBA00004613"/>
    </source>
</evidence>
<dbReference type="InterPro" id="IPR020392">
    <property type="entry name" value="Pancreatic_hormone-like_CS"/>
</dbReference>
<dbReference type="PROSITE" id="PS50276">
    <property type="entry name" value="PANCREATIC_HORMONE_2"/>
    <property type="match status" value="1"/>
</dbReference>
<dbReference type="Pfam" id="PF00159">
    <property type="entry name" value="Hormone_3"/>
    <property type="match status" value="1"/>
</dbReference>
<dbReference type="PROSITE" id="PS00265">
    <property type="entry name" value="PANCREATIC_HORMONE_1"/>
    <property type="match status" value="1"/>
</dbReference>
<evidence type="ECO:0000313" key="6">
    <source>
        <dbReference type="WBParaSite" id="TREG1_31990.1"/>
    </source>
</evidence>
<dbReference type="SMART" id="SM00309">
    <property type="entry name" value="PAH"/>
    <property type="match status" value="1"/>
</dbReference>
<dbReference type="Proteomes" id="UP000050795">
    <property type="component" value="Unassembled WGS sequence"/>
</dbReference>
<comment type="subcellular location">
    <subcellularLocation>
        <location evidence="1">Secreted</location>
    </subcellularLocation>
</comment>
<sequence>MLVSSCEILILIVLLISAISTMLASRRVRTFKSLQIHCSILTLFLVVCETQGEIHPSGRRNSEGDIDYSPVNRMMKNAPLHNSGHINKNIINNNNNEIRTVEKRSAEFKPPERPAEFKTMEELNRYLKKLRHYYFIVGRPRFGR</sequence>
<evidence type="ECO:0000256" key="3">
    <source>
        <dbReference type="ARBA" id="ARBA00022525"/>
    </source>
</evidence>
<keyword evidence="3" id="KW-0964">Secreted</keyword>
<protein>
    <submittedName>
        <fullName evidence="6">Plasmodium yoelii subtelomeric region (PYST-C1)</fullName>
    </submittedName>
</protein>
<dbReference type="Gene3D" id="6.10.250.900">
    <property type="match status" value="1"/>
</dbReference>
<name>A0AA85JRM7_TRIRE</name>
<comment type="similarity">
    <text evidence="2 4">Belongs to the NPY family.</text>
</comment>
<dbReference type="WBParaSite" id="TREG1_31990.1">
    <property type="protein sequence ID" value="TREG1_31990.1"/>
    <property type="gene ID" value="TREG1_31990"/>
</dbReference>
<evidence type="ECO:0000256" key="4">
    <source>
        <dbReference type="RuleBase" id="RU000656"/>
    </source>
</evidence>
<dbReference type="GO" id="GO:0005576">
    <property type="term" value="C:extracellular region"/>
    <property type="evidence" value="ECO:0007669"/>
    <property type="project" value="UniProtKB-SubCell"/>
</dbReference>
<keyword evidence="5" id="KW-1185">Reference proteome</keyword>
<accession>A0AA85JRM7</accession>
<dbReference type="CDD" id="cd00126">
    <property type="entry name" value="PAH"/>
    <property type="match status" value="1"/>
</dbReference>
<dbReference type="GO" id="GO:0005179">
    <property type="term" value="F:hormone activity"/>
    <property type="evidence" value="ECO:0007669"/>
    <property type="project" value="InterPro"/>
</dbReference>
<reference evidence="6" key="2">
    <citation type="submission" date="2023-11" db="UniProtKB">
        <authorList>
            <consortium name="WormBaseParasite"/>
        </authorList>
    </citation>
    <scope>IDENTIFICATION</scope>
</reference>
<evidence type="ECO:0000313" key="5">
    <source>
        <dbReference type="Proteomes" id="UP000050795"/>
    </source>
</evidence>
<reference evidence="5" key="1">
    <citation type="submission" date="2022-06" db="EMBL/GenBank/DDBJ databases">
        <authorList>
            <person name="Berger JAMES D."/>
            <person name="Berger JAMES D."/>
        </authorList>
    </citation>
    <scope>NUCLEOTIDE SEQUENCE [LARGE SCALE GENOMIC DNA]</scope>
</reference>
<proteinExistence type="inferred from homology"/>
<organism evidence="5 6">
    <name type="scientific">Trichobilharzia regenti</name>
    <name type="common">Nasal bird schistosome</name>
    <dbReference type="NCBI Taxonomy" id="157069"/>
    <lineage>
        <taxon>Eukaryota</taxon>
        <taxon>Metazoa</taxon>
        <taxon>Spiralia</taxon>
        <taxon>Lophotrochozoa</taxon>
        <taxon>Platyhelminthes</taxon>
        <taxon>Trematoda</taxon>
        <taxon>Digenea</taxon>
        <taxon>Strigeidida</taxon>
        <taxon>Schistosomatoidea</taxon>
        <taxon>Schistosomatidae</taxon>
        <taxon>Trichobilharzia</taxon>
    </lineage>
</organism>
<evidence type="ECO:0000256" key="2">
    <source>
        <dbReference type="ARBA" id="ARBA00010022"/>
    </source>
</evidence>